<protein>
    <submittedName>
        <fullName evidence="2">Isochorismatase</fullName>
    </submittedName>
</protein>
<gene>
    <name evidence="2" type="ORF">DCL06_13105</name>
</gene>
<evidence type="ECO:0000313" key="2">
    <source>
        <dbReference type="EMBL" id="HAF73551.1"/>
    </source>
</evidence>
<dbReference type="AlphaFoldDB" id="A0A3B9QX46"/>
<evidence type="ECO:0000259" key="1">
    <source>
        <dbReference type="Pfam" id="PF00550"/>
    </source>
</evidence>
<sequence>MAEQADQVAQKEQGTLDDLMASLRVKVATLMNVEVTDLDEDEELMDQGLDSVCLVEVVSFLRDAGYQADFADLAEDSSLAAWRELLEELGEN</sequence>
<dbReference type="Gene3D" id="1.10.1200.10">
    <property type="entry name" value="ACP-like"/>
    <property type="match status" value="1"/>
</dbReference>
<dbReference type="InterPro" id="IPR009081">
    <property type="entry name" value="PP-bd_ACP"/>
</dbReference>
<dbReference type="Pfam" id="PF00550">
    <property type="entry name" value="PP-binding"/>
    <property type="match status" value="1"/>
</dbReference>
<comment type="caution">
    <text evidence="2">The sequence shown here is derived from an EMBL/GenBank/DDBJ whole genome shotgun (WGS) entry which is preliminary data.</text>
</comment>
<reference evidence="2 3" key="1">
    <citation type="journal article" date="2018" name="Nat. Biotechnol.">
        <title>A standardized bacterial taxonomy based on genome phylogeny substantially revises the tree of life.</title>
        <authorList>
            <person name="Parks D.H."/>
            <person name="Chuvochina M."/>
            <person name="Waite D.W."/>
            <person name="Rinke C."/>
            <person name="Skarshewski A."/>
            <person name="Chaumeil P.A."/>
            <person name="Hugenholtz P."/>
        </authorList>
    </citation>
    <scope>NUCLEOTIDE SEQUENCE [LARGE SCALE GENOMIC DNA]</scope>
    <source>
        <strain evidence="2">UBA9851</strain>
    </source>
</reference>
<accession>A0A3B9QX46</accession>
<dbReference type="SUPFAM" id="SSF47336">
    <property type="entry name" value="ACP-like"/>
    <property type="match status" value="1"/>
</dbReference>
<dbReference type="Proteomes" id="UP000260925">
    <property type="component" value="Unassembled WGS sequence"/>
</dbReference>
<evidence type="ECO:0000313" key="3">
    <source>
        <dbReference type="Proteomes" id="UP000260925"/>
    </source>
</evidence>
<dbReference type="EMBL" id="DMDD01000318">
    <property type="protein sequence ID" value="HAF73551.1"/>
    <property type="molecule type" value="Genomic_DNA"/>
</dbReference>
<dbReference type="InterPro" id="IPR036736">
    <property type="entry name" value="ACP-like_sf"/>
</dbReference>
<feature type="domain" description="Carrier" evidence="1">
    <location>
        <begin position="23"/>
        <end position="83"/>
    </location>
</feature>
<name>A0A3B9QX46_9CORY</name>
<proteinExistence type="predicted"/>
<organism evidence="2 3">
    <name type="scientific">Corynebacterium variabile</name>
    <dbReference type="NCBI Taxonomy" id="1727"/>
    <lineage>
        <taxon>Bacteria</taxon>
        <taxon>Bacillati</taxon>
        <taxon>Actinomycetota</taxon>
        <taxon>Actinomycetes</taxon>
        <taxon>Mycobacteriales</taxon>
        <taxon>Corynebacteriaceae</taxon>
        <taxon>Corynebacterium</taxon>
    </lineage>
</organism>